<sequence length="228" mass="24438">MITIDANPYVWPYDGDIPAGRTALINIDWQVDFCGKGGYVDTMGYDLSLVRTPLGPAQEVLAAARAAGLFVIHTREGHRPDLSDLPANKRWRSAQIGAEIGSAGPCGRILTRGEPGWELVPEMAALPGEPVIDKPGKGSFYATDLDLVLRNRGITHIIFTGITTDVCVHTTMRDANDRGYECLVVSDATGATDYANHLAALNMITMQGGVFGAHATSTDVVTALKELQ</sequence>
<organism evidence="3 4">
    <name type="scientific">Mycolicibacterium conceptionense</name>
    <dbReference type="NCBI Taxonomy" id="451644"/>
    <lineage>
        <taxon>Bacteria</taxon>
        <taxon>Bacillati</taxon>
        <taxon>Actinomycetota</taxon>
        <taxon>Actinomycetes</taxon>
        <taxon>Mycobacteriales</taxon>
        <taxon>Mycobacteriaceae</taxon>
        <taxon>Mycolicibacterium</taxon>
    </lineage>
</organism>
<evidence type="ECO:0000313" key="3">
    <source>
        <dbReference type="EMBL" id="CQD22980.1"/>
    </source>
</evidence>
<keyword evidence="1 3" id="KW-0378">Hydrolase</keyword>
<protein>
    <submittedName>
        <fullName evidence="3">Isochorismatase hydrolase</fullName>
    </submittedName>
</protein>
<dbReference type="RefSeq" id="WP_019343584.1">
    <property type="nucleotide sequence ID" value="NZ_AGSZ01000057.1"/>
</dbReference>
<dbReference type="Gene3D" id="3.40.50.850">
    <property type="entry name" value="Isochorismatase-like"/>
    <property type="match status" value="1"/>
</dbReference>
<dbReference type="AlphaFoldDB" id="A0A0U1DUF9"/>
<feature type="domain" description="Isochorismatase-like" evidence="2">
    <location>
        <begin position="22"/>
        <end position="210"/>
    </location>
</feature>
<dbReference type="GeneID" id="44296404"/>
<dbReference type="InterPro" id="IPR050272">
    <property type="entry name" value="Isochorismatase-like_hydrls"/>
</dbReference>
<dbReference type="SUPFAM" id="SSF52499">
    <property type="entry name" value="Isochorismatase-like hydrolases"/>
    <property type="match status" value="1"/>
</dbReference>
<dbReference type="Proteomes" id="UP000182227">
    <property type="component" value="Unassembled WGS sequence"/>
</dbReference>
<dbReference type="InterPro" id="IPR036380">
    <property type="entry name" value="Isochorismatase-like_sf"/>
</dbReference>
<dbReference type="GO" id="GO:0016787">
    <property type="term" value="F:hydrolase activity"/>
    <property type="evidence" value="ECO:0007669"/>
    <property type="project" value="UniProtKB-KW"/>
</dbReference>
<name>A0A0U1DUF9_9MYCO</name>
<gene>
    <name evidence="3" type="ORF">BN970_05496</name>
</gene>
<evidence type="ECO:0000256" key="1">
    <source>
        <dbReference type="ARBA" id="ARBA00022801"/>
    </source>
</evidence>
<dbReference type="CDD" id="cd00431">
    <property type="entry name" value="cysteine_hydrolases"/>
    <property type="match status" value="1"/>
</dbReference>
<proteinExistence type="predicted"/>
<dbReference type="InterPro" id="IPR000868">
    <property type="entry name" value="Isochorismatase-like_dom"/>
</dbReference>
<accession>A0A0U1DUF9</accession>
<evidence type="ECO:0000313" key="4">
    <source>
        <dbReference type="Proteomes" id="UP000182227"/>
    </source>
</evidence>
<dbReference type="PANTHER" id="PTHR43540:SF9">
    <property type="entry name" value="FAMILY HYDROLASE, PUTATIVE (AFU_ORTHOLOGUE AFUA_2G08700)-RELATED"/>
    <property type="match status" value="1"/>
</dbReference>
<dbReference type="EMBL" id="CTEF01000005">
    <property type="protein sequence ID" value="CQD22980.1"/>
    <property type="molecule type" value="Genomic_DNA"/>
</dbReference>
<reference evidence="3 4" key="1">
    <citation type="submission" date="2015-03" db="EMBL/GenBank/DDBJ databases">
        <authorList>
            <person name="Murphy D."/>
        </authorList>
    </citation>
    <scope>NUCLEOTIDE SEQUENCE [LARGE SCALE GENOMIC DNA]</scope>
    <source>
        <strain evidence="3 4">D16</strain>
    </source>
</reference>
<evidence type="ECO:0000259" key="2">
    <source>
        <dbReference type="Pfam" id="PF00857"/>
    </source>
</evidence>
<dbReference type="Pfam" id="PF00857">
    <property type="entry name" value="Isochorismatase"/>
    <property type="match status" value="1"/>
</dbReference>
<dbReference type="PANTHER" id="PTHR43540">
    <property type="entry name" value="PEROXYUREIDOACRYLATE/UREIDOACRYLATE AMIDOHYDROLASE-RELATED"/>
    <property type="match status" value="1"/>
</dbReference>